<dbReference type="GeneID" id="54346055"/>
<dbReference type="RefSeq" id="XP_033446034.1">
    <property type="nucleotide sequence ID" value="XM_033588408.1"/>
</dbReference>
<keyword evidence="1" id="KW-0812">Transmembrane</keyword>
<organism evidence="2 3">
    <name type="scientific">Didymella exigua CBS 183.55</name>
    <dbReference type="NCBI Taxonomy" id="1150837"/>
    <lineage>
        <taxon>Eukaryota</taxon>
        <taxon>Fungi</taxon>
        <taxon>Dikarya</taxon>
        <taxon>Ascomycota</taxon>
        <taxon>Pezizomycotina</taxon>
        <taxon>Dothideomycetes</taxon>
        <taxon>Pleosporomycetidae</taxon>
        <taxon>Pleosporales</taxon>
        <taxon>Pleosporineae</taxon>
        <taxon>Didymellaceae</taxon>
        <taxon>Didymella</taxon>
    </lineage>
</organism>
<reference evidence="2" key="1">
    <citation type="journal article" date="2020" name="Stud. Mycol.">
        <title>101 Dothideomycetes genomes: a test case for predicting lifestyles and emergence of pathogens.</title>
        <authorList>
            <person name="Haridas S."/>
            <person name="Albert R."/>
            <person name="Binder M."/>
            <person name="Bloem J."/>
            <person name="Labutti K."/>
            <person name="Salamov A."/>
            <person name="Andreopoulos B."/>
            <person name="Baker S."/>
            <person name="Barry K."/>
            <person name="Bills G."/>
            <person name="Bluhm B."/>
            <person name="Cannon C."/>
            <person name="Castanera R."/>
            <person name="Culley D."/>
            <person name="Daum C."/>
            <person name="Ezra D."/>
            <person name="Gonzalez J."/>
            <person name="Henrissat B."/>
            <person name="Kuo A."/>
            <person name="Liang C."/>
            <person name="Lipzen A."/>
            <person name="Lutzoni F."/>
            <person name="Magnuson J."/>
            <person name="Mondo S."/>
            <person name="Nolan M."/>
            <person name="Ohm R."/>
            <person name="Pangilinan J."/>
            <person name="Park H.-J."/>
            <person name="Ramirez L."/>
            <person name="Alfaro M."/>
            <person name="Sun H."/>
            <person name="Tritt A."/>
            <person name="Yoshinaga Y."/>
            <person name="Zwiers L.-H."/>
            <person name="Turgeon B."/>
            <person name="Goodwin S."/>
            <person name="Spatafora J."/>
            <person name="Crous P."/>
            <person name="Grigoriev I."/>
        </authorList>
    </citation>
    <scope>NUCLEOTIDE SEQUENCE</scope>
    <source>
        <strain evidence="2">CBS 183.55</strain>
    </source>
</reference>
<keyword evidence="1" id="KW-1133">Transmembrane helix</keyword>
<keyword evidence="3" id="KW-1185">Reference proteome</keyword>
<accession>A0A6A5RDN0</accession>
<evidence type="ECO:0008006" key="4">
    <source>
        <dbReference type="Google" id="ProtNLM"/>
    </source>
</evidence>
<name>A0A6A5RDN0_9PLEO</name>
<evidence type="ECO:0000256" key="1">
    <source>
        <dbReference type="SAM" id="Phobius"/>
    </source>
</evidence>
<dbReference type="Proteomes" id="UP000800082">
    <property type="component" value="Unassembled WGS sequence"/>
</dbReference>
<evidence type="ECO:0000313" key="2">
    <source>
        <dbReference type="EMBL" id="KAF1925782.1"/>
    </source>
</evidence>
<dbReference type="EMBL" id="ML978981">
    <property type="protein sequence ID" value="KAF1925782.1"/>
    <property type="molecule type" value="Genomic_DNA"/>
</dbReference>
<gene>
    <name evidence="2" type="ORF">M421DRAFT_231335</name>
</gene>
<feature type="transmembrane region" description="Helical" evidence="1">
    <location>
        <begin position="85"/>
        <end position="108"/>
    </location>
</feature>
<dbReference type="AlphaFoldDB" id="A0A6A5RDN0"/>
<dbReference type="OrthoDB" id="4506934at2759"/>
<protein>
    <recommendedName>
        <fullName evidence="4">LITAF domain-containing protein</fullName>
    </recommendedName>
</protein>
<proteinExistence type="predicted"/>
<keyword evidence="1" id="KW-0472">Membrane</keyword>
<evidence type="ECO:0000313" key="3">
    <source>
        <dbReference type="Proteomes" id="UP000800082"/>
    </source>
</evidence>
<sequence length="115" mass="12527">MGHPAAPSVAAPAYDDLIQEHPVNAYPPLGSTSAYRILPEDEPDIELAHAHSPPANSFTPHQHCETCDTLITAREVRANERHCCLWVSIVSMTISVSLLLLGIVAVGAKYKHHKQ</sequence>